<keyword evidence="1" id="KW-0479">Metal-binding</keyword>
<organism evidence="4 5">
    <name type="scientific">Neohortaea acidophila</name>
    <dbReference type="NCBI Taxonomy" id="245834"/>
    <lineage>
        <taxon>Eukaryota</taxon>
        <taxon>Fungi</taxon>
        <taxon>Dikarya</taxon>
        <taxon>Ascomycota</taxon>
        <taxon>Pezizomycotina</taxon>
        <taxon>Dothideomycetes</taxon>
        <taxon>Dothideomycetidae</taxon>
        <taxon>Mycosphaerellales</taxon>
        <taxon>Teratosphaeriaceae</taxon>
        <taxon>Neohortaea</taxon>
    </lineage>
</organism>
<keyword evidence="1" id="KW-0862">Zinc</keyword>
<proteinExistence type="predicted"/>
<evidence type="ECO:0000313" key="5">
    <source>
        <dbReference type="Proteomes" id="UP000799767"/>
    </source>
</evidence>
<keyword evidence="1" id="KW-0863">Zinc-finger</keyword>
<dbReference type="InterPro" id="IPR036236">
    <property type="entry name" value="Znf_C2H2_sf"/>
</dbReference>
<dbReference type="Gene3D" id="3.30.160.60">
    <property type="entry name" value="Classic Zinc Finger"/>
    <property type="match status" value="1"/>
</dbReference>
<dbReference type="GO" id="GO:0008270">
    <property type="term" value="F:zinc ion binding"/>
    <property type="evidence" value="ECO:0007669"/>
    <property type="project" value="UniProtKB-KW"/>
</dbReference>
<feature type="compositionally biased region" description="Low complexity" evidence="2">
    <location>
        <begin position="149"/>
        <end position="163"/>
    </location>
</feature>
<evidence type="ECO:0000259" key="3">
    <source>
        <dbReference type="PROSITE" id="PS50157"/>
    </source>
</evidence>
<dbReference type="InterPro" id="IPR051061">
    <property type="entry name" value="Zinc_finger_trans_reg"/>
</dbReference>
<dbReference type="GO" id="GO:0005634">
    <property type="term" value="C:nucleus"/>
    <property type="evidence" value="ECO:0007669"/>
    <property type="project" value="TreeGrafter"/>
</dbReference>
<feature type="region of interest" description="Disordered" evidence="2">
    <location>
        <begin position="144"/>
        <end position="170"/>
    </location>
</feature>
<feature type="domain" description="C2H2-type" evidence="3">
    <location>
        <begin position="248"/>
        <end position="277"/>
    </location>
</feature>
<dbReference type="SUPFAM" id="SSF57667">
    <property type="entry name" value="beta-beta-alpha zinc fingers"/>
    <property type="match status" value="1"/>
</dbReference>
<keyword evidence="5" id="KW-1185">Reference proteome</keyword>
<dbReference type="SMART" id="SM00355">
    <property type="entry name" value="ZnF_C2H2"/>
    <property type="match status" value="3"/>
</dbReference>
<evidence type="ECO:0000256" key="1">
    <source>
        <dbReference type="PROSITE-ProRule" id="PRU00042"/>
    </source>
</evidence>
<dbReference type="PROSITE" id="PS00028">
    <property type="entry name" value="ZINC_FINGER_C2H2_1"/>
    <property type="match status" value="1"/>
</dbReference>
<dbReference type="OrthoDB" id="654211at2759"/>
<dbReference type="Proteomes" id="UP000799767">
    <property type="component" value="Unassembled WGS sequence"/>
</dbReference>
<sequence length="277" mass="30964">MAGYYCQPPEAVDEEYIEYAEQQPPVSTNPPHWHPQQLPQPPQQSAAEQLMLPLVLPAPMHHPPPQTFYPPPQFQQPYGYAPPQIHPWTTPIVPSNDPHRPQDIVSSPPYTESMAWSPELPVAGPSSSTSLYYLSPNLAEGTRSSRAASLTSNTSSVSPSDVSETNASPKASEMARWGHLNTNGTWSCAYPGCYSRSTFSRGCDLRKHYKRHTKTLFCRHKGCPQATEGGFSSKKDRARHEAKHNPAIVCEFPGCGRMFSRMDNMKDHVRRVHKTKT</sequence>
<dbReference type="PROSITE" id="PS50157">
    <property type="entry name" value="ZINC_FINGER_C2H2_2"/>
    <property type="match status" value="1"/>
</dbReference>
<accession>A0A6A6PN55</accession>
<dbReference type="GeneID" id="54478472"/>
<dbReference type="AlphaFoldDB" id="A0A6A6PN55"/>
<dbReference type="PANTHER" id="PTHR46179:SF19">
    <property type="entry name" value="C2H2 FINGER DOMAIN TRANSCRIPTION FACTOR (EUROFUNG)-RELATED"/>
    <property type="match status" value="1"/>
</dbReference>
<reference evidence="4" key="1">
    <citation type="journal article" date="2020" name="Stud. Mycol.">
        <title>101 Dothideomycetes genomes: a test case for predicting lifestyles and emergence of pathogens.</title>
        <authorList>
            <person name="Haridas S."/>
            <person name="Albert R."/>
            <person name="Binder M."/>
            <person name="Bloem J."/>
            <person name="Labutti K."/>
            <person name="Salamov A."/>
            <person name="Andreopoulos B."/>
            <person name="Baker S."/>
            <person name="Barry K."/>
            <person name="Bills G."/>
            <person name="Bluhm B."/>
            <person name="Cannon C."/>
            <person name="Castanera R."/>
            <person name="Culley D."/>
            <person name="Daum C."/>
            <person name="Ezra D."/>
            <person name="Gonzalez J."/>
            <person name="Henrissat B."/>
            <person name="Kuo A."/>
            <person name="Liang C."/>
            <person name="Lipzen A."/>
            <person name="Lutzoni F."/>
            <person name="Magnuson J."/>
            <person name="Mondo S."/>
            <person name="Nolan M."/>
            <person name="Ohm R."/>
            <person name="Pangilinan J."/>
            <person name="Park H.-J."/>
            <person name="Ramirez L."/>
            <person name="Alfaro M."/>
            <person name="Sun H."/>
            <person name="Tritt A."/>
            <person name="Yoshinaga Y."/>
            <person name="Zwiers L.-H."/>
            <person name="Turgeon B."/>
            <person name="Goodwin S."/>
            <person name="Spatafora J."/>
            <person name="Crous P."/>
            <person name="Grigoriev I."/>
        </authorList>
    </citation>
    <scope>NUCLEOTIDE SEQUENCE</scope>
    <source>
        <strain evidence="4">CBS 113389</strain>
    </source>
</reference>
<dbReference type="PANTHER" id="PTHR46179">
    <property type="entry name" value="ZINC FINGER PROTEIN"/>
    <property type="match status" value="1"/>
</dbReference>
<dbReference type="InterPro" id="IPR013087">
    <property type="entry name" value="Znf_C2H2_type"/>
</dbReference>
<feature type="region of interest" description="Disordered" evidence="2">
    <location>
        <begin position="20"/>
        <end position="45"/>
    </location>
</feature>
<dbReference type="EMBL" id="MU001638">
    <property type="protein sequence ID" value="KAF2481499.1"/>
    <property type="molecule type" value="Genomic_DNA"/>
</dbReference>
<dbReference type="GO" id="GO:0006357">
    <property type="term" value="P:regulation of transcription by RNA polymerase II"/>
    <property type="evidence" value="ECO:0007669"/>
    <property type="project" value="TreeGrafter"/>
</dbReference>
<evidence type="ECO:0000313" key="4">
    <source>
        <dbReference type="EMBL" id="KAF2481499.1"/>
    </source>
</evidence>
<evidence type="ECO:0000256" key="2">
    <source>
        <dbReference type="SAM" id="MobiDB-lite"/>
    </source>
</evidence>
<name>A0A6A6PN55_9PEZI</name>
<protein>
    <recommendedName>
        <fullName evidence="3">C2H2-type domain-containing protein</fullName>
    </recommendedName>
</protein>
<gene>
    <name evidence="4" type="ORF">BDY17DRAFT_326185</name>
</gene>
<dbReference type="RefSeq" id="XP_033588069.1">
    <property type="nucleotide sequence ID" value="XM_033737470.1"/>
</dbReference>